<dbReference type="EMBL" id="QOHO01000012">
    <property type="protein sequence ID" value="RFZ80274.1"/>
    <property type="molecule type" value="Genomic_DNA"/>
</dbReference>
<dbReference type="InterPro" id="IPR012685">
    <property type="entry name" value="CHP02304_F390_synth-rel"/>
</dbReference>
<name>A0A3E2NGZ0_9FIRM</name>
<sequence length="436" mass="51049">MEKRYIMTHNKFRIIFSYLKYRNSKKFRSREAIHKYQKKEIKNLLKHIKKYSLYYRTILKDNDNLFSLPIINKSVMMENFDELVCVDIKKEEALKFAVSAEKGRNFNNKLNGLTVGLSSGTSGHQGIFIASQKEADIWTGAILGRFLPYTIGKQEIAFFLRANSTLYENVKTRKISFTYYDIYKPLEQHIHNLNQSNTSILIAPPSVLILLAEAVQEGKLHMNLKKVISVAEVLEKTDEEYFKSVFGQNVIHQVYQCTEGFLGFTCEYGTLHINEDIVFIEEEKIDENRFIPVITDFTRRSQPIVRYRLNDVLLHKKEKCPCGSHFMALEKIEGREDDVFIFENKNGNDTKVFSDIISRCILYVNGIKQYQVIQENKKAIRILLEYEKNIDQQSVQKQIKTEFSNTLSRLGCMDIDMTFDRYTHTTDKKLKRVIRL</sequence>
<gene>
    <name evidence="1" type="ORF">DS742_03210</name>
</gene>
<dbReference type="NCBIfam" id="TIGR02304">
    <property type="entry name" value="aden_form_hyp"/>
    <property type="match status" value="1"/>
</dbReference>
<organism evidence="1 2">
    <name type="scientific">Lacrimispora amygdalina</name>
    <dbReference type="NCBI Taxonomy" id="253257"/>
    <lineage>
        <taxon>Bacteria</taxon>
        <taxon>Bacillati</taxon>
        <taxon>Bacillota</taxon>
        <taxon>Clostridia</taxon>
        <taxon>Lachnospirales</taxon>
        <taxon>Lachnospiraceae</taxon>
        <taxon>Lacrimispora</taxon>
    </lineage>
</organism>
<evidence type="ECO:0000313" key="2">
    <source>
        <dbReference type="Proteomes" id="UP000260680"/>
    </source>
</evidence>
<dbReference type="OrthoDB" id="580775at2"/>
<dbReference type="InterPro" id="IPR053158">
    <property type="entry name" value="CapK_Type1_Caps_Biosynth"/>
</dbReference>
<protein>
    <submittedName>
        <fullName evidence="1">CoF synthetase</fullName>
    </submittedName>
</protein>
<reference evidence="1 2" key="1">
    <citation type="submission" date="2018-07" db="EMBL/GenBank/DDBJ databases">
        <title>New species, Clostridium PI-S10-A1B.</title>
        <authorList>
            <person name="Krishna G."/>
            <person name="Summeta K."/>
            <person name="Shikha S."/>
            <person name="Prabhu P.B."/>
            <person name="Suresh K."/>
        </authorList>
    </citation>
    <scope>NUCLEOTIDE SEQUENCE [LARGE SCALE GENOMIC DNA]</scope>
    <source>
        <strain evidence="1 2">PI-S10-A1B</strain>
    </source>
</reference>
<dbReference type="SUPFAM" id="SSF56801">
    <property type="entry name" value="Acetyl-CoA synthetase-like"/>
    <property type="match status" value="1"/>
</dbReference>
<dbReference type="Proteomes" id="UP000260680">
    <property type="component" value="Unassembled WGS sequence"/>
</dbReference>
<evidence type="ECO:0000313" key="1">
    <source>
        <dbReference type="EMBL" id="RFZ80274.1"/>
    </source>
</evidence>
<accession>A0A3E2NGZ0</accession>
<dbReference type="PANTHER" id="PTHR36932:SF1">
    <property type="entry name" value="CAPSULAR POLYSACCHARIDE BIOSYNTHESIS PROTEIN"/>
    <property type="match status" value="1"/>
</dbReference>
<comment type="caution">
    <text evidence="1">The sequence shown here is derived from an EMBL/GenBank/DDBJ whole genome shotgun (WGS) entry which is preliminary data.</text>
</comment>
<dbReference type="AlphaFoldDB" id="A0A3E2NGZ0"/>
<dbReference type="PANTHER" id="PTHR36932">
    <property type="entry name" value="CAPSULAR POLYSACCHARIDE BIOSYNTHESIS PROTEIN"/>
    <property type="match status" value="1"/>
</dbReference>
<dbReference type="Gene3D" id="3.40.50.12780">
    <property type="entry name" value="N-terminal domain of ligase-like"/>
    <property type="match status" value="1"/>
</dbReference>
<dbReference type="InterPro" id="IPR042099">
    <property type="entry name" value="ANL_N_sf"/>
</dbReference>
<proteinExistence type="predicted"/>